<accession>A0A377K0I9</accession>
<proteinExistence type="predicted"/>
<evidence type="ECO:0000313" key="1">
    <source>
        <dbReference type="EMBL" id="STP17795.1"/>
    </source>
</evidence>
<gene>
    <name evidence="1" type="ORF">NCTC9075_01227</name>
</gene>
<organism evidence="1 2">
    <name type="scientific">Escherichia coli</name>
    <dbReference type="NCBI Taxonomy" id="562"/>
    <lineage>
        <taxon>Bacteria</taxon>
        <taxon>Pseudomonadati</taxon>
        <taxon>Pseudomonadota</taxon>
        <taxon>Gammaproteobacteria</taxon>
        <taxon>Enterobacterales</taxon>
        <taxon>Enterobacteriaceae</taxon>
        <taxon>Escherichia</taxon>
    </lineage>
</organism>
<dbReference type="EMBL" id="UGEM01000004">
    <property type="protein sequence ID" value="STP17795.1"/>
    <property type="molecule type" value="Genomic_DNA"/>
</dbReference>
<name>A0A377K0I9_ECOLX</name>
<evidence type="ECO:0000313" key="2">
    <source>
        <dbReference type="Proteomes" id="UP000254181"/>
    </source>
</evidence>
<dbReference type="AlphaFoldDB" id="A0A377K0I9"/>
<protein>
    <submittedName>
        <fullName evidence="1">Uncharacterized protein</fullName>
    </submittedName>
</protein>
<dbReference type="Proteomes" id="UP000254181">
    <property type="component" value="Unassembled WGS sequence"/>
</dbReference>
<sequence length="161" mass="18333">MNGISHFDYSLAPFWPSYQNKIIGVLNRALREQSCSRVRRILLRLPWEHDNTFSCSRTWLGMDFIETVSALMNATPGRDLCWLLTRHPEKPEYHVVLCVRQEYFDGPELDRLIPGCLEQRTGLRVTGGSGTVPETDNPGCGAGQSFTGLRRHPQRFDLGVQ</sequence>
<reference evidence="1 2" key="1">
    <citation type="submission" date="2018-06" db="EMBL/GenBank/DDBJ databases">
        <authorList>
            <consortium name="Pathogen Informatics"/>
            <person name="Doyle S."/>
        </authorList>
    </citation>
    <scope>NUCLEOTIDE SEQUENCE [LARGE SCALE GENOMIC DNA]</scope>
    <source>
        <strain evidence="1 2">NCTC9075</strain>
    </source>
</reference>